<sequence length="226" mass="25005">MTILHQKIHNPISSSFIEKCRKCARLAEFLDTVRIQYPAYHAKPVSAFGDLSAKLLIIGLAPGMHGANRTGRPFTGDFAGILLYQTLYKFGLASHATSVSVEDDLRLFQCRITNAVKCLPPANKPQPSEIRQCNAYLADEIADFIAHGGQGILALGNIAHQAGLIALGLKMKSFAFKHGARHHLPNGLRLYDSYHCSRYNTQTKRLTQEMFEQIIARICADLALIT</sequence>
<dbReference type="SMART" id="SM00987">
    <property type="entry name" value="UreE_C"/>
    <property type="match status" value="1"/>
</dbReference>
<dbReference type="CDD" id="cd10031">
    <property type="entry name" value="UDG-F5_TTUDGB_like"/>
    <property type="match status" value="1"/>
</dbReference>
<evidence type="ECO:0000259" key="10">
    <source>
        <dbReference type="SMART" id="SM00986"/>
    </source>
</evidence>
<dbReference type="InterPro" id="IPR005122">
    <property type="entry name" value="Uracil-DNA_glycosylase-like"/>
</dbReference>
<keyword evidence="5" id="KW-0408">Iron</keyword>
<evidence type="ECO:0000256" key="7">
    <source>
        <dbReference type="ARBA" id="ARBA00023204"/>
    </source>
</evidence>
<evidence type="ECO:0000256" key="5">
    <source>
        <dbReference type="ARBA" id="ARBA00023004"/>
    </source>
</evidence>
<keyword evidence="6" id="KW-0411">Iron-sulfur</keyword>
<dbReference type="RefSeq" id="WP_074667697.1">
    <property type="nucleotide sequence ID" value="NZ_FNNH01000042.1"/>
</dbReference>
<accession>A0A1H2XS61</accession>
<proteinExistence type="inferred from homology"/>
<evidence type="ECO:0000256" key="8">
    <source>
        <dbReference type="ARBA" id="ARBA00023779"/>
    </source>
</evidence>
<keyword evidence="3" id="KW-0227">DNA damage</keyword>
<feature type="domain" description="Uracil-DNA glycosylase-like" evidence="10">
    <location>
        <begin position="46"/>
        <end position="215"/>
    </location>
</feature>
<dbReference type="InterPro" id="IPR051536">
    <property type="entry name" value="UDG_Type-4/5"/>
</dbReference>
<dbReference type="EMBL" id="FNNH01000042">
    <property type="protein sequence ID" value="SDW95625.1"/>
    <property type="molecule type" value="Genomic_DNA"/>
</dbReference>
<evidence type="ECO:0000256" key="3">
    <source>
        <dbReference type="ARBA" id="ARBA00022763"/>
    </source>
</evidence>
<evidence type="ECO:0000313" key="11">
    <source>
        <dbReference type="EMBL" id="SDW95625.1"/>
    </source>
</evidence>
<dbReference type="GO" id="GO:0046872">
    <property type="term" value="F:metal ion binding"/>
    <property type="evidence" value="ECO:0007669"/>
    <property type="project" value="UniProtKB-KW"/>
</dbReference>
<protein>
    <recommendedName>
        <fullName evidence="9">Type-5 uracil-DNA glycosylase</fullName>
    </recommendedName>
</protein>
<dbReference type="InterPro" id="IPR036895">
    <property type="entry name" value="Uracil-DNA_glycosylase-like_sf"/>
</dbReference>
<evidence type="ECO:0000256" key="1">
    <source>
        <dbReference type="ARBA" id="ARBA00022485"/>
    </source>
</evidence>
<dbReference type="GO" id="GO:0004844">
    <property type="term" value="F:uracil DNA N-glycosylase activity"/>
    <property type="evidence" value="ECO:0007669"/>
    <property type="project" value="InterPro"/>
</dbReference>
<dbReference type="GO" id="GO:0006284">
    <property type="term" value="P:base-excision repair"/>
    <property type="evidence" value="ECO:0007669"/>
    <property type="project" value="InterPro"/>
</dbReference>
<keyword evidence="1" id="KW-0004">4Fe-4S</keyword>
<evidence type="ECO:0000313" key="12">
    <source>
        <dbReference type="Proteomes" id="UP000183454"/>
    </source>
</evidence>
<dbReference type="AlphaFoldDB" id="A0A1H2XS61"/>
<dbReference type="Proteomes" id="UP000183454">
    <property type="component" value="Unassembled WGS sequence"/>
</dbReference>
<keyword evidence="4" id="KW-0378">Hydrolase</keyword>
<keyword evidence="7" id="KW-0234">DNA repair</keyword>
<evidence type="ECO:0000256" key="6">
    <source>
        <dbReference type="ARBA" id="ARBA00023014"/>
    </source>
</evidence>
<dbReference type="SUPFAM" id="SSF52141">
    <property type="entry name" value="Uracil-DNA glycosylase-like"/>
    <property type="match status" value="1"/>
</dbReference>
<reference evidence="11 12" key="1">
    <citation type="submission" date="2016-10" db="EMBL/GenBank/DDBJ databases">
        <authorList>
            <person name="de Groot N.N."/>
        </authorList>
    </citation>
    <scope>NUCLEOTIDE SEQUENCE [LARGE SCALE GENOMIC DNA]</scope>
    <source>
        <strain evidence="11 12">Nm110</strain>
    </source>
</reference>
<comment type="similarity">
    <text evidence="8">Belongs to the uracil-DNA glycosylase (UDG) superfamily. Type 5 (UDGb) family.</text>
</comment>
<dbReference type="GO" id="GO:0033958">
    <property type="term" value="F:DNA-deoxyinosine glycosylase activity"/>
    <property type="evidence" value="ECO:0007669"/>
    <property type="project" value="InterPro"/>
</dbReference>
<dbReference type="Gene3D" id="3.40.470.10">
    <property type="entry name" value="Uracil-DNA glycosylase-like domain"/>
    <property type="match status" value="1"/>
</dbReference>
<gene>
    <name evidence="11" type="ORF">SAMN05421882_104212</name>
</gene>
<dbReference type="InterPro" id="IPR044147">
    <property type="entry name" value="UdgB-like"/>
</dbReference>
<dbReference type="SMART" id="SM00986">
    <property type="entry name" value="UDG"/>
    <property type="match status" value="1"/>
</dbReference>
<evidence type="ECO:0000256" key="9">
    <source>
        <dbReference type="ARBA" id="ARBA00023887"/>
    </source>
</evidence>
<dbReference type="GO" id="GO:0051539">
    <property type="term" value="F:4 iron, 4 sulfur cluster binding"/>
    <property type="evidence" value="ECO:0007669"/>
    <property type="project" value="UniProtKB-KW"/>
</dbReference>
<keyword evidence="2" id="KW-0479">Metal-binding</keyword>
<name>A0A1H2XS61_9PROT</name>
<evidence type="ECO:0000256" key="2">
    <source>
        <dbReference type="ARBA" id="ARBA00022723"/>
    </source>
</evidence>
<organism evidence="11 12">
    <name type="scientific">Nitrosomonas communis</name>
    <dbReference type="NCBI Taxonomy" id="44574"/>
    <lineage>
        <taxon>Bacteria</taxon>
        <taxon>Pseudomonadati</taxon>
        <taxon>Pseudomonadota</taxon>
        <taxon>Betaproteobacteria</taxon>
        <taxon>Nitrosomonadales</taxon>
        <taxon>Nitrosomonadaceae</taxon>
        <taxon>Nitrosomonas</taxon>
    </lineage>
</organism>
<dbReference type="Pfam" id="PF03167">
    <property type="entry name" value="UDG"/>
    <property type="match status" value="1"/>
</dbReference>
<dbReference type="PANTHER" id="PTHR33693:SF3">
    <property type="entry name" value="TYPE-5 URACIL-DNA GLYCOSYLASE"/>
    <property type="match status" value="1"/>
</dbReference>
<evidence type="ECO:0000256" key="4">
    <source>
        <dbReference type="ARBA" id="ARBA00022801"/>
    </source>
</evidence>
<dbReference type="PANTHER" id="PTHR33693">
    <property type="entry name" value="TYPE-5 URACIL-DNA GLYCOSYLASE"/>
    <property type="match status" value="1"/>
</dbReference>